<dbReference type="Gene3D" id="1.20.140.150">
    <property type="match status" value="1"/>
</dbReference>
<feature type="signal peptide" evidence="2">
    <location>
        <begin position="1"/>
        <end position="16"/>
    </location>
</feature>
<dbReference type="AlphaFoldDB" id="A0AAN9BWB1"/>
<keyword evidence="1" id="KW-0472">Membrane</keyword>
<feature type="transmembrane region" description="Helical" evidence="1">
    <location>
        <begin position="132"/>
        <end position="152"/>
    </location>
</feature>
<proteinExistence type="predicted"/>
<keyword evidence="1" id="KW-0812">Transmembrane</keyword>
<keyword evidence="1" id="KW-1133">Transmembrane helix</keyword>
<evidence type="ECO:0000313" key="4">
    <source>
        <dbReference type="Proteomes" id="UP001374579"/>
    </source>
</evidence>
<gene>
    <name evidence="3" type="ORF">V1264_012050</name>
</gene>
<keyword evidence="2" id="KW-0732">Signal</keyword>
<dbReference type="EMBL" id="JBAMIC010000002">
    <property type="protein sequence ID" value="KAK7112619.1"/>
    <property type="molecule type" value="Genomic_DNA"/>
</dbReference>
<name>A0AAN9BWB1_9CAEN</name>
<evidence type="ECO:0000256" key="2">
    <source>
        <dbReference type="SAM" id="SignalP"/>
    </source>
</evidence>
<evidence type="ECO:0000313" key="3">
    <source>
        <dbReference type="EMBL" id="KAK7112619.1"/>
    </source>
</evidence>
<evidence type="ECO:0000256" key="1">
    <source>
        <dbReference type="SAM" id="Phobius"/>
    </source>
</evidence>
<accession>A0AAN9BWB1</accession>
<reference evidence="3 4" key="1">
    <citation type="submission" date="2024-02" db="EMBL/GenBank/DDBJ databases">
        <title>Chromosome-scale genome assembly of the rough periwinkle Littorina saxatilis.</title>
        <authorList>
            <person name="De Jode A."/>
            <person name="Faria R."/>
            <person name="Formenti G."/>
            <person name="Sims Y."/>
            <person name="Smith T.P."/>
            <person name="Tracey A."/>
            <person name="Wood J.M.D."/>
            <person name="Zagrodzka Z.B."/>
            <person name="Johannesson K."/>
            <person name="Butlin R.K."/>
            <person name="Leder E.H."/>
        </authorList>
    </citation>
    <scope>NUCLEOTIDE SEQUENCE [LARGE SCALE GENOMIC DNA]</scope>
    <source>
        <strain evidence="3">Snail1</strain>
        <tissue evidence="3">Muscle</tissue>
    </source>
</reference>
<protein>
    <submittedName>
        <fullName evidence="3">Uncharacterized protein</fullName>
    </submittedName>
</protein>
<dbReference type="Proteomes" id="UP001374579">
    <property type="component" value="Unassembled WGS sequence"/>
</dbReference>
<feature type="transmembrane region" description="Helical" evidence="1">
    <location>
        <begin position="60"/>
        <end position="85"/>
    </location>
</feature>
<feature type="transmembrane region" description="Helical" evidence="1">
    <location>
        <begin position="92"/>
        <end position="112"/>
    </location>
</feature>
<sequence>MTWMMILGSLLCGIGGFAPMWIVSDTTALVDRVVQGWVGLLEYCVFSDVFNTVKCWHHDIWEICLCCILFCCLPGLISVICYICCCDPPTKLLGVISILAGLLGAAVVAMFVQNTEKLVGPVLGLKLTSYGVSLYAFCCGAAILMLAGMDALKSEPAEINGNAEEEEPERYLE</sequence>
<keyword evidence="4" id="KW-1185">Reference proteome</keyword>
<organism evidence="3 4">
    <name type="scientific">Littorina saxatilis</name>
    <dbReference type="NCBI Taxonomy" id="31220"/>
    <lineage>
        <taxon>Eukaryota</taxon>
        <taxon>Metazoa</taxon>
        <taxon>Spiralia</taxon>
        <taxon>Lophotrochozoa</taxon>
        <taxon>Mollusca</taxon>
        <taxon>Gastropoda</taxon>
        <taxon>Caenogastropoda</taxon>
        <taxon>Littorinimorpha</taxon>
        <taxon>Littorinoidea</taxon>
        <taxon>Littorinidae</taxon>
        <taxon>Littorina</taxon>
    </lineage>
</organism>
<feature type="chain" id="PRO_5042936413" evidence="2">
    <location>
        <begin position="17"/>
        <end position="173"/>
    </location>
</feature>
<comment type="caution">
    <text evidence="3">The sequence shown here is derived from an EMBL/GenBank/DDBJ whole genome shotgun (WGS) entry which is preliminary data.</text>
</comment>